<name>A0AAD2CK57_9STRA</name>
<dbReference type="AlphaFoldDB" id="A0AAD2CK57"/>
<evidence type="ECO:0000256" key="1">
    <source>
        <dbReference type="SAM" id="Phobius"/>
    </source>
</evidence>
<keyword evidence="1" id="KW-0472">Membrane</keyword>
<dbReference type="Proteomes" id="UP001295423">
    <property type="component" value="Unassembled WGS sequence"/>
</dbReference>
<reference evidence="2" key="1">
    <citation type="submission" date="2023-08" db="EMBL/GenBank/DDBJ databases">
        <authorList>
            <person name="Audoor S."/>
            <person name="Bilcke G."/>
        </authorList>
    </citation>
    <scope>NUCLEOTIDE SEQUENCE</scope>
</reference>
<keyword evidence="3" id="KW-1185">Reference proteome</keyword>
<feature type="transmembrane region" description="Helical" evidence="1">
    <location>
        <begin position="254"/>
        <end position="271"/>
    </location>
</feature>
<keyword evidence="1" id="KW-1133">Transmembrane helix</keyword>
<comment type="caution">
    <text evidence="2">The sequence shown here is derived from an EMBL/GenBank/DDBJ whole genome shotgun (WGS) entry which is preliminary data.</text>
</comment>
<feature type="transmembrane region" description="Helical" evidence="1">
    <location>
        <begin position="12"/>
        <end position="31"/>
    </location>
</feature>
<accession>A0AAD2CK57</accession>
<feature type="transmembrane region" description="Helical" evidence="1">
    <location>
        <begin position="183"/>
        <end position="204"/>
    </location>
</feature>
<organism evidence="2 3">
    <name type="scientific">Cylindrotheca closterium</name>
    <dbReference type="NCBI Taxonomy" id="2856"/>
    <lineage>
        <taxon>Eukaryota</taxon>
        <taxon>Sar</taxon>
        <taxon>Stramenopiles</taxon>
        <taxon>Ochrophyta</taxon>
        <taxon>Bacillariophyta</taxon>
        <taxon>Bacillariophyceae</taxon>
        <taxon>Bacillariophycidae</taxon>
        <taxon>Bacillariales</taxon>
        <taxon>Bacillariaceae</taxon>
        <taxon>Cylindrotheca</taxon>
    </lineage>
</organism>
<protein>
    <submittedName>
        <fullName evidence="2">Uncharacterized protein</fullName>
    </submittedName>
</protein>
<feature type="transmembrane region" description="Helical" evidence="1">
    <location>
        <begin position="145"/>
        <end position="163"/>
    </location>
</feature>
<evidence type="ECO:0000313" key="2">
    <source>
        <dbReference type="EMBL" id="CAJ1932324.1"/>
    </source>
</evidence>
<proteinExistence type="predicted"/>
<feature type="transmembrane region" description="Helical" evidence="1">
    <location>
        <begin position="216"/>
        <end position="234"/>
    </location>
</feature>
<keyword evidence="1" id="KW-0812">Transmembrane</keyword>
<gene>
    <name evidence="2" type="ORF">CYCCA115_LOCUS2779</name>
</gene>
<sequence length="282" mass="31030">MSSSYASAGDILMGVSAGSVLVYTVLVLMYAEPGSKIFDEQWVQDGFCVINKDVPYLSSHDLCFYADVILVLLGFKVYQKLKDSCSEMRLMDDLMKFNLLGHLGHGIAHEGIAWMLYRSGDVDDTDATSSNRLEKLTNMDTIQRLPLLVILFLFWCGLLKGAMPKSSNGTIALFSLPAVLGQLVVKEVFSFGYVQAVLSVAFTYTQLNLTSDLKNYGYLANSIAFTVVSLVPWIESTACQSFVSKLGGHLIYDVSIPVSLGASYVASWYHFNKEGNATKKTL</sequence>
<dbReference type="EMBL" id="CAKOGP040000224">
    <property type="protein sequence ID" value="CAJ1932324.1"/>
    <property type="molecule type" value="Genomic_DNA"/>
</dbReference>
<evidence type="ECO:0000313" key="3">
    <source>
        <dbReference type="Proteomes" id="UP001295423"/>
    </source>
</evidence>